<gene>
    <name evidence="1" type="ORF">FD754_023547</name>
</gene>
<reference evidence="1 2" key="1">
    <citation type="submission" date="2019-06" db="EMBL/GenBank/DDBJ databases">
        <title>Discovery of a novel chromosome fission-fusion reversal in muntjac.</title>
        <authorList>
            <person name="Mudd A.B."/>
            <person name="Bredeson J.V."/>
            <person name="Baum R."/>
            <person name="Hockemeyer D."/>
            <person name="Rokhsar D.S."/>
        </authorList>
    </citation>
    <scope>NUCLEOTIDE SEQUENCE [LARGE SCALE GENOMIC DNA]</scope>
    <source>
        <strain evidence="1">UTSW_UCB_Mm</strain>
        <tissue evidence="1">Fibroblast cell line</tissue>
    </source>
</reference>
<evidence type="ECO:0000313" key="2">
    <source>
        <dbReference type="Proteomes" id="UP000326458"/>
    </source>
</evidence>
<dbReference type="PANTHER" id="PTHR35157">
    <property type="entry name" value="PROTEIN FAM209A"/>
    <property type="match status" value="1"/>
</dbReference>
<dbReference type="Proteomes" id="UP000326458">
    <property type="component" value="Unassembled WGS sequence"/>
</dbReference>
<dbReference type="AlphaFoldDB" id="A0A5N3UT33"/>
<comment type="caution">
    <text evidence="1">The sequence shown here is derived from an EMBL/GenBank/DDBJ whole genome shotgun (WGS) entry which is preliminary data.</text>
</comment>
<dbReference type="PANTHER" id="PTHR35157:SF1">
    <property type="entry name" value="PROTEIN FAM209A"/>
    <property type="match status" value="1"/>
</dbReference>
<keyword evidence="2" id="KW-1185">Reference proteome</keyword>
<accession>A0A5N3UT33</accession>
<proteinExistence type="predicted"/>
<protein>
    <submittedName>
        <fullName evidence="1">Uncharacterized protein</fullName>
    </submittedName>
</protein>
<dbReference type="Pfam" id="PF15206">
    <property type="entry name" value="FAM209"/>
    <property type="match status" value="2"/>
</dbReference>
<dbReference type="InterPro" id="IPR027943">
    <property type="entry name" value="FAM209"/>
</dbReference>
<feature type="non-terminal residue" evidence="1">
    <location>
        <position position="1"/>
    </location>
</feature>
<evidence type="ECO:0000313" key="1">
    <source>
        <dbReference type="EMBL" id="KAB0339918.1"/>
    </source>
</evidence>
<sequence length="106" mass="12027">ELQGKVLCGGHFLIWQNLPEPAQDWFGVTVLWLFFADVCDNKRLPQKKTMLDTLILLEMDLVKFVSRVQNLKLPTGGNLSPLNVEVPADAQNNITIYELWGNEDSN</sequence>
<organism evidence="1 2">
    <name type="scientific">Muntiacus muntjak</name>
    <name type="common">Barking deer</name>
    <name type="synonym">Indian muntjac</name>
    <dbReference type="NCBI Taxonomy" id="9888"/>
    <lineage>
        <taxon>Eukaryota</taxon>
        <taxon>Metazoa</taxon>
        <taxon>Chordata</taxon>
        <taxon>Craniata</taxon>
        <taxon>Vertebrata</taxon>
        <taxon>Euteleostomi</taxon>
        <taxon>Mammalia</taxon>
        <taxon>Eutheria</taxon>
        <taxon>Laurasiatheria</taxon>
        <taxon>Artiodactyla</taxon>
        <taxon>Ruminantia</taxon>
        <taxon>Pecora</taxon>
        <taxon>Cervidae</taxon>
        <taxon>Muntiacinae</taxon>
        <taxon>Muntiacus</taxon>
    </lineage>
</organism>
<dbReference type="EMBL" id="VCEA01000915">
    <property type="protein sequence ID" value="KAB0339918.1"/>
    <property type="molecule type" value="Genomic_DNA"/>
</dbReference>
<name>A0A5N3UT33_MUNMU</name>